<dbReference type="Pfam" id="PF05258">
    <property type="entry name" value="DciA"/>
    <property type="match status" value="1"/>
</dbReference>
<feature type="region of interest" description="Disordered" evidence="1">
    <location>
        <begin position="111"/>
        <end position="133"/>
    </location>
</feature>
<proteinExistence type="predicted"/>
<dbReference type="Proteomes" id="UP001604335">
    <property type="component" value="Unassembled WGS sequence"/>
</dbReference>
<reference evidence="3" key="1">
    <citation type="journal article" date="2024" name="Algal Res.">
        <title>Biochemical, toxicological and genomic investigation of a high-biomass producing Limnothrix strain isolated from Italian shallow drinking water reservoir.</title>
        <authorList>
            <person name="Simonazzi M."/>
            <person name="Shishido T.K."/>
            <person name="Delbaje E."/>
            <person name="Wahlsten M."/>
            <person name="Fewer D.P."/>
            <person name="Sivonen K."/>
            <person name="Pezzolesi L."/>
            <person name="Pistocchi R."/>
        </authorList>
    </citation>
    <scope>NUCLEOTIDE SEQUENCE [LARGE SCALE GENOMIC DNA]</scope>
    <source>
        <strain evidence="3">LRLZ20PSL1</strain>
    </source>
</reference>
<gene>
    <name evidence="2" type="ORF">VPK24_00645</name>
</gene>
<keyword evidence="3" id="KW-1185">Reference proteome</keyword>
<feature type="compositionally biased region" description="Polar residues" evidence="1">
    <location>
        <begin position="111"/>
        <end position="123"/>
    </location>
</feature>
<dbReference type="EMBL" id="JAZAQF010000001">
    <property type="protein sequence ID" value="MFG3816128.1"/>
    <property type="molecule type" value="Genomic_DNA"/>
</dbReference>
<protein>
    <submittedName>
        <fullName evidence="2">DUF721 domain-containing protein</fullName>
    </submittedName>
</protein>
<accession>A0ABW7C5H7</accession>
<name>A0ABW7C5H7_9CYAN</name>
<dbReference type="InterPro" id="IPR007922">
    <property type="entry name" value="DciA-like"/>
</dbReference>
<dbReference type="PANTHER" id="PTHR36456:SF1">
    <property type="entry name" value="UPF0232 PROTEIN SCO3875"/>
    <property type="match status" value="1"/>
</dbReference>
<evidence type="ECO:0000313" key="2">
    <source>
        <dbReference type="EMBL" id="MFG3816128.1"/>
    </source>
</evidence>
<comment type="caution">
    <text evidence="2">The sequence shown here is derived from an EMBL/GenBank/DDBJ whole genome shotgun (WGS) entry which is preliminary data.</text>
</comment>
<evidence type="ECO:0000256" key="1">
    <source>
        <dbReference type="SAM" id="MobiDB-lite"/>
    </source>
</evidence>
<evidence type="ECO:0000313" key="3">
    <source>
        <dbReference type="Proteomes" id="UP001604335"/>
    </source>
</evidence>
<sequence>MAFDPIDGLLKRLDQHPAWQSNRSFLQLCQQWRVIVGEALAGHTRPISVHQGVLWVAVSNPAWAQTLMFERSRLITKINQSITPPFNPPLTDARFSTARWFENRSQSIALGSAATARSPQRSQHPPDRPRPATATEAFTQWAASVQSQLKRYDCCPHCGRSTPPAELERWGVCSLCMVERWSQARSSGSGS</sequence>
<organism evidence="2 3">
    <name type="scientific">Limnothrix redekei LRLZ20PSL1</name>
    <dbReference type="NCBI Taxonomy" id="3112953"/>
    <lineage>
        <taxon>Bacteria</taxon>
        <taxon>Bacillati</taxon>
        <taxon>Cyanobacteriota</taxon>
        <taxon>Cyanophyceae</taxon>
        <taxon>Pseudanabaenales</taxon>
        <taxon>Pseudanabaenaceae</taxon>
        <taxon>Limnothrix</taxon>
    </lineage>
</organism>
<dbReference type="PANTHER" id="PTHR36456">
    <property type="entry name" value="UPF0232 PROTEIN SCO3875"/>
    <property type="match status" value="1"/>
</dbReference>